<dbReference type="PANTHER" id="PTHR43639:SF1">
    <property type="entry name" value="SHORT-CHAIN DEHYDROGENASE_REDUCTASE FAMILY PROTEIN"/>
    <property type="match status" value="1"/>
</dbReference>
<proteinExistence type="inferred from homology"/>
<dbReference type="Gene3D" id="3.40.50.720">
    <property type="entry name" value="NAD(P)-binding Rossmann-like Domain"/>
    <property type="match status" value="1"/>
</dbReference>
<organism evidence="4 5">
    <name type="scientific">Chryseobacterium limigenitum</name>
    <dbReference type="NCBI Taxonomy" id="1612149"/>
    <lineage>
        <taxon>Bacteria</taxon>
        <taxon>Pseudomonadati</taxon>
        <taxon>Bacteroidota</taxon>
        <taxon>Flavobacteriia</taxon>
        <taxon>Flavobacteriales</taxon>
        <taxon>Weeksellaceae</taxon>
        <taxon>Chryseobacterium group</taxon>
        <taxon>Chryseobacterium</taxon>
    </lineage>
</organism>
<sequence length="254" mass="27405">MNKQKIALVTGGSRGIGRDIAINLAKRGLDVIITYLSNERAANEVVEQIKSYGNKAAALQLDVAAYEAYAPFFSEKLLPLLKNNFNNSQLDYLINNAGAIAFSTFDDTTIDQFKEMIHIHLMAPFFITQHALRIMNDGGGIVNISTGLTRFSTPGFAAYASMKGGLEVLTRYQAKELGTRKIRANSVAPGAIETDILGGAVRDNKDMNAALAAETTLGRVGLPKDIGAVVAFLCTEEAYWINAQRIEVSGGSNL</sequence>
<gene>
    <name evidence="4" type="ORF">SAMN05216324_104131</name>
</gene>
<dbReference type="EMBL" id="FPKW01000004">
    <property type="protein sequence ID" value="SFZ93106.1"/>
    <property type="molecule type" value="Genomic_DNA"/>
</dbReference>
<dbReference type="RefSeq" id="WP_072408680.1">
    <property type="nucleotide sequence ID" value="NZ_FPKW01000004.1"/>
</dbReference>
<evidence type="ECO:0000256" key="2">
    <source>
        <dbReference type="ARBA" id="ARBA00022857"/>
    </source>
</evidence>
<dbReference type="AlphaFoldDB" id="A0A1K2ILG7"/>
<dbReference type="SUPFAM" id="SSF51735">
    <property type="entry name" value="NAD(P)-binding Rossmann-fold domains"/>
    <property type="match status" value="1"/>
</dbReference>
<keyword evidence="5" id="KW-1185">Reference proteome</keyword>
<evidence type="ECO:0000313" key="5">
    <source>
        <dbReference type="Proteomes" id="UP000182034"/>
    </source>
</evidence>
<dbReference type="FunFam" id="3.40.50.720:FF:000374">
    <property type="entry name" value="3-oxoacyl-(Acyl-carrier-protein) reductase"/>
    <property type="match status" value="1"/>
</dbReference>
<dbReference type="GO" id="GO:0016491">
    <property type="term" value="F:oxidoreductase activity"/>
    <property type="evidence" value="ECO:0007669"/>
    <property type="project" value="UniProtKB-KW"/>
</dbReference>
<dbReference type="PANTHER" id="PTHR43639">
    <property type="entry name" value="OXIDOREDUCTASE, SHORT-CHAIN DEHYDROGENASE/REDUCTASE FAMILY (AFU_ORTHOLOGUE AFUA_5G02870)"/>
    <property type="match status" value="1"/>
</dbReference>
<protein>
    <submittedName>
        <fullName evidence="4">NAD(P)-dependent dehydrogenase, short-chain alcohol dehydrogenase family</fullName>
    </submittedName>
</protein>
<comment type="similarity">
    <text evidence="1">Belongs to the short-chain dehydrogenases/reductases (SDR) family.</text>
</comment>
<name>A0A1K2ILG7_9FLAO</name>
<dbReference type="PRINTS" id="PR00080">
    <property type="entry name" value="SDRFAMILY"/>
</dbReference>
<dbReference type="OrthoDB" id="9803333at2"/>
<dbReference type="Proteomes" id="UP000182034">
    <property type="component" value="Unassembled WGS sequence"/>
</dbReference>
<dbReference type="PRINTS" id="PR00081">
    <property type="entry name" value="GDHRDH"/>
</dbReference>
<evidence type="ECO:0000313" key="4">
    <source>
        <dbReference type="EMBL" id="SFZ93106.1"/>
    </source>
</evidence>
<dbReference type="Pfam" id="PF13561">
    <property type="entry name" value="adh_short_C2"/>
    <property type="match status" value="1"/>
</dbReference>
<dbReference type="InterPro" id="IPR036291">
    <property type="entry name" value="NAD(P)-bd_dom_sf"/>
</dbReference>
<keyword evidence="3" id="KW-0560">Oxidoreductase</keyword>
<reference evidence="5" key="1">
    <citation type="submission" date="2016-10" db="EMBL/GenBank/DDBJ databases">
        <authorList>
            <person name="Varghese N."/>
            <person name="Submissions S."/>
        </authorList>
    </citation>
    <scope>NUCLEOTIDE SEQUENCE [LARGE SCALE GENOMIC DNA]</scope>
    <source>
        <strain evidence="5">SUR2</strain>
    </source>
</reference>
<dbReference type="InterPro" id="IPR002347">
    <property type="entry name" value="SDR_fam"/>
</dbReference>
<evidence type="ECO:0000256" key="1">
    <source>
        <dbReference type="ARBA" id="ARBA00006484"/>
    </source>
</evidence>
<keyword evidence="2" id="KW-0521">NADP</keyword>
<evidence type="ECO:0000256" key="3">
    <source>
        <dbReference type="ARBA" id="ARBA00023002"/>
    </source>
</evidence>
<accession>A0A1K2ILG7</accession>
<dbReference type="STRING" id="1612149.SAMN05216324_104131"/>